<sequence length="660" mass="75478">MGKKQKKPGKGKEKTERKTAKGEEKRARREAGKVGEEDDIDAILKSIQKEEAKKKEVHVDENVPAPSPRSNGSLTINPSKDTELILYGGEFYNGSKTFVYGDLYRYDVEKNEWKLVSSPNSPPPRSAHQTVAWKNNVYMFGGEFTSPNQERFHHYKDFWTLDLKTNQWEQILAKGCPSARSGHRMVLYKHKIVLFGGFYDTLREVRYYNDLHVFDLDNFKWEEIKPRPGCLWPSPRSGFQLLVYQDQIYMYGGYFKEVSSDKNASEKGTVHADMWSLDPRTWEWNKVKKTGMPPGARAGFSMCVHKKRAVLFGGVVDMEVEADVLMSMFMNELYGFQLDNHRWYPLELRKDKPAKNKTKDTKRKETVNDSETNIGNEDDDTMDDSEEATDGQSEVRGVSNHLTKSLTLTKVGSSQNTDVISESTEQEAVPEAIKPIGRINASMAAGKDMLYLYGGMMEVKDREITLDDLYSLNLSKLDEWKCIIPASESEWLEISDDEDDDEDDDDENDSGDDAMETDEEDEESDKEAEKNVDMSGAVSLLKGERKKLRRKEKRARIEQIRVILGLSDSQRTPTPGESLRDFYKRTNMYWQMAAYEHTEHTGKELRKDGFDLAETRFKELKPILDELAVLEAEQKAEEEASGSTSSKKDTKKGKQKSGAR</sequence>
<evidence type="ECO:0000313" key="2">
    <source>
        <dbReference type="Proteomes" id="UP001732700"/>
    </source>
</evidence>
<name>A0ACD5V5I3_AVESA</name>
<proteinExistence type="predicted"/>
<reference evidence="1" key="2">
    <citation type="submission" date="2025-09" db="UniProtKB">
        <authorList>
            <consortium name="EnsemblPlants"/>
        </authorList>
    </citation>
    <scope>IDENTIFICATION</scope>
</reference>
<keyword evidence="2" id="KW-1185">Reference proteome</keyword>
<organism evidence="1 2">
    <name type="scientific">Avena sativa</name>
    <name type="common">Oat</name>
    <dbReference type="NCBI Taxonomy" id="4498"/>
    <lineage>
        <taxon>Eukaryota</taxon>
        <taxon>Viridiplantae</taxon>
        <taxon>Streptophyta</taxon>
        <taxon>Embryophyta</taxon>
        <taxon>Tracheophyta</taxon>
        <taxon>Spermatophyta</taxon>
        <taxon>Magnoliopsida</taxon>
        <taxon>Liliopsida</taxon>
        <taxon>Poales</taxon>
        <taxon>Poaceae</taxon>
        <taxon>BOP clade</taxon>
        <taxon>Pooideae</taxon>
        <taxon>Poodae</taxon>
        <taxon>Poeae</taxon>
        <taxon>Poeae Chloroplast Group 1 (Aveneae type)</taxon>
        <taxon>Aveninae</taxon>
        <taxon>Avena</taxon>
    </lineage>
</organism>
<accession>A0ACD5V5I3</accession>
<dbReference type="Proteomes" id="UP001732700">
    <property type="component" value="Chromosome 2D"/>
</dbReference>
<evidence type="ECO:0000313" key="1">
    <source>
        <dbReference type="EnsemblPlants" id="AVESA.00010b.r2.2DG0376340.1.CDS"/>
    </source>
</evidence>
<reference evidence="1" key="1">
    <citation type="submission" date="2021-05" db="EMBL/GenBank/DDBJ databases">
        <authorList>
            <person name="Scholz U."/>
            <person name="Mascher M."/>
            <person name="Fiebig A."/>
        </authorList>
    </citation>
    <scope>NUCLEOTIDE SEQUENCE [LARGE SCALE GENOMIC DNA]</scope>
</reference>
<dbReference type="EnsemblPlants" id="AVESA.00010b.r2.2DG0376340.1">
    <property type="protein sequence ID" value="AVESA.00010b.r2.2DG0376340.1.CDS"/>
    <property type="gene ID" value="AVESA.00010b.r2.2DG0376340"/>
</dbReference>
<protein>
    <submittedName>
        <fullName evidence="1">Uncharacterized protein</fullName>
    </submittedName>
</protein>